<dbReference type="AlphaFoldDB" id="A0A7S0J6E3"/>
<protein>
    <recommendedName>
        <fullName evidence="12">Hexosyltransferase</fullName>
    </recommendedName>
</protein>
<keyword evidence="5" id="KW-0812">Transmembrane</keyword>
<evidence type="ECO:0000256" key="8">
    <source>
        <dbReference type="ARBA" id="ARBA00023034"/>
    </source>
</evidence>
<dbReference type="PANTHER" id="PTHR11214">
    <property type="entry name" value="BETA-1,3-N-ACETYLGLUCOSAMINYLTRANSFERASE"/>
    <property type="match status" value="1"/>
</dbReference>
<feature type="compositionally biased region" description="Basic and acidic residues" evidence="10">
    <location>
        <begin position="1"/>
        <end position="10"/>
    </location>
</feature>
<evidence type="ECO:0000313" key="11">
    <source>
        <dbReference type="EMBL" id="CAD8542274.1"/>
    </source>
</evidence>
<dbReference type="GO" id="GO:0000139">
    <property type="term" value="C:Golgi membrane"/>
    <property type="evidence" value="ECO:0007669"/>
    <property type="project" value="UniProtKB-SubCell"/>
</dbReference>
<accession>A0A7S0J6E3</accession>
<organism evidence="11">
    <name type="scientific">Calcidiscus leptoporus</name>
    <dbReference type="NCBI Taxonomy" id="127549"/>
    <lineage>
        <taxon>Eukaryota</taxon>
        <taxon>Haptista</taxon>
        <taxon>Haptophyta</taxon>
        <taxon>Prymnesiophyceae</taxon>
        <taxon>Coccolithales</taxon>
        <taxon>Calcidiscaceae</taxon>
        <taxon>Calcidiscus</taxon>
    </lineage>
</organism>
<dbReference type="EMBL" id="HBER01034736">
    <property type="protein sequence ID" value="CAD8542274.1"/>
    <property type="molecule type" value="Transcribed_RNA"/>
</dbReference>
<evidence type="ECO:0000256" key="9">
    <source>
        <dbReference type="ARBA" id="ARBA00023136"/>
    </source>
</evidence>
<evidence type="ECO:0008006" key="12">
    <source>
        <dbReference type="Google" id="ProtNLM"/>
    </source>
</evidence>
<feature type="region of interest" description="Disordered" evidence="10">
    <location>
        <begin position="1"/>
        <end position="24"/>
    </location>
</feature>
<evidence type="ECO:0000256" key="5">
    <source>
        <dbReference type="ARBA" id="ARBA00022692"/>
    </source>
</evidence>
<keyword evidence="3" id="KW-0328">Glycosyltransferase</keyword>
<evidence type="ECO:0000256" key="7">
    <source>
        <dbReference type="ARBA" id="ARBA00022989"/>
    </source>
</evidence>
<evidence type="ECO:0000256" key="6">
    <source>
        <dbReference type="ARBA" id="ARBA00022968"/>
    </source>
</evidence>
<dbReference type="Pfam" id="PF01762">
    <property type="entry name" value="Galactosyl_T"/>
    <property type="match status" value="1"/>
</dbReference>
<evidence type="ECO:0000256" key="10">
    <source>
        <dbReference type="SAM" id="MobiDB-lite"/>
    </source>
</evidence>
<dbReference type="GO" id="GO:0016758">
    <property type="term" value="F:hexosyltransferase activity"/>
    <property type="evidence" value="ECO:0007669"/>
    <property type="project" value="InterPro"/>
</dbReference>
<evidence type="ECO:0000256" key="2">
    <source>
        <dbReference type="ARBA" id="ARBA00008661"/>
    </source>
</evidence>
<comment type="subcellular location">
    <subcellularLocation>
        <location evidence="1">Golgi apparatus membrane</location>
        <topology evidence="1">Single-pass type II membrane protein</topology>
    </subcellularLocation>
</comment>
<feature type="region of interest" description="Disordered" evidence="10">
    <location>
        <begin position="88"/>
        <end position="127"/>
    </location>
</feature>
<keyword evidence="8" id="KW-0333">Golgi apparatus</keyword>
<name>A0A7S0J6E3_9EUKA</name>
<dbReference type="Gene3D" id="3.90.550.50">
    <property type="match status" value="1"/>
</dbReference>
<keyword evidence="7" id="KW-1133">Transmembrane helix</keyword>
<comment type="similarity">
    <text evidence="2">Belongs to the glycosyltransferase 31 family.</text>
</comment>
<proteinExistence type="inferred from homology"/>
<reference evidence="11" key="1">
    <citation type="submission" date="2021-01" db="EMBL/GenBank/DDBJ databases">
        <authorList>
            <person name="Corre E."/>
            <person name="Pelletier E."/>
            <person name="Niang G."/>
            <person name="Scheremetjew M."/>
            <person name="Finn R."/>
            <person name="Kale V."/>
            <person name="Holt S."/>
            <person name="Cochrane G."/>
            <person name="Meng A."/>
            <person name="Brown T."/>
            <person name="Cohen L."/>
        </authorList>
    </citation>
    <scope>NUCLEOTIDE SEQUENCE</scope>
    <source>
        <strain evidence="11">RCC1130</strain>
    </source>
</reference>
<keyword evidence="9" id="KW-0472">Membrane</keyword>
<dbReference type="GO" id="GO:0006493">
    <property type="term" value="P:protein O-linked glycosylation"/>
    <property type="evidence" value="ECO:0007669"/>
    <property type="project" value="TreeGrafter"/>
</dbReference>
<keyword evidence="4" id="KW-0808">Transferase</keyword>
<sequence length="516" mass="56616">MRGRGLDQHRGVRKRRGGWRDVTAPPFPPLGLNANGTELRTLCASRKYQQCFGRALARRYSVLNVYSARAPNASALEGAARELRHHGLHPRSRLSEQGAGPARGCGVDGDGDGAAPLVGELKPRHRSPWSGSSLAAAALRFNASATAQPASDLAALLAFTAKPPADAGAGSSRRCDDDAATLNHELQLLLGVPSQPGPIGKLRRQAARAGWMAALGRSALACFLVSAYLRADELDALLPEAKQYGDVLFVQAAETGTIIRARTRYSNFTKRGRGMPTFKQYAFFQHAARTLRRVPYIAKVDDDSAVNLRRLRWYLERVRCYPNVLIGSIHFAGFVPRAHWSGVRGDRCGWGWNAYSALQDYERQDGKPGVSGYKPSCLNVGALLPFPFAAGAGYVLSNAAMRYIGSSPLVRRWVADAAGAEHESLQWQKFEDTTTGYWLLYANFSVTYLDINRWMHNGACDPRGQTQRTSGDLRRPASNRSVIVHDLKAGGFGFAWEQMDPPLGVPYDHQRCLRLK</sequence>
<dbReference type="PANTHER" id="PTHR11214:SF3">
    <property type="entry name" value="BETA-1,3-GALACTOSYLTRANSFERASE 6"/>
    <property type="match status" value="1"/>
</dbReference>
<evidence type="ECO:0000256" key="1">
    <source>
        <dbReference type="ARBA" id="ARBA00004323"/>
    </source>
</evidence>
<keyword evidence="6" id="KW-0735">Signal-anchor</keyword>
<evidence type="ECO:0000256" key="4">
    <source>
        <dbReference type="ARBA" id="ARBA00022679"/>
    </source>
</evidence>
<dbReference type="InterPro" id="IPR002659">
    <property type="entry name" value="Glyco_trans_31"/>
</dbReference>
<gene>
    <name evidence="11" type="ORF">CLEP1334_LOCUS17560</name>
</gene>
<evidence type="ECO:0000256" key="3">
    <source>
        <dbReference type="ARBA" id="ARBA00022676"/>
    </source>
</evidence>